<dbReference type="PANTHER" id="PTHR42760">
    <property type="entry name" value="SHORT-CHAIN DEHYDROGENASES/REDUCTASES FAMILY MEMBER"/>
    <property type="match status" value="1"/>
</dbReference>
<comment type="similarity">
    <text evidence="1">Belongs to the short-chain dehydrogenases/reductases (SDR) family.</text>
</comment>
<gene>
    <name evidence="3" type="ORF">UFOPK3773_02212</name>
</gene>
<dbReference type="PRINTS" id="PR00081">
    <property type="entry name" value="GDHRDH"/>
</dbReference>
<dbReference type="Gene3D" id="3.40.50.720">
    <property type="entry name" value="NAD(P)-binding Rossmann-like Domain"/>
    <property type="match status" value="1"/>
</dbReference>
<name>A0A6J7LB46_9ZZZZ</name>
<feature type="domain" description="Ketoreductase" evidence="2">
    <location>
        <begin position="17"/>
        <end position="201"/>
    </location>
</feature>
<evidence type="ECO:0000256" key="1">
    <source>
        <dbReference type="ARBA" id="ARBA00006484"/>
    </source>
</evidence>
<accession>A0A6J7LB46</accession>
<dbReference type="Pfam" id="PF13561">
    <property type="entry name" value="adh_short_C2"/>
    <property type="match status" value="1"/>
</dbReference>
<proteinExistence type="inferred from homology"/>
<dbReference type="FunFam" id="3.40.50.720:FF:000084">
    <property type="entry name" value="Short-chain dehydrogenase reductase"/>
    <property type="match status" value="1"/>
</dbReference>
<evidence type="ECO:0000313" key="3">
    <source>
        <dbReference type="EMBL" id="CAB4964043.1"/>
    </source>
</evidence>
<protein>
    <submittedName>
        <fullName evidence="3">Unannotated protein</fullName>
    </submittedName>
</protein>
<sequence>MSTAMTNPLDLFSVQGRSILITGATGSLGTVAARALAAAGARVTLAGGNATAIGELVSELTDAGVDAGNVATVIRRPDTPDDATAIAAAAVDAFGGIDGMLVASGMNKVGLITDMDVETWESVMDANVKGSWLLCQAVGRVLLEQNRGGSVILVSSTRGKLGLGSGYSAYCPSKAAVDLLAKTLAAEWGGAQIRVNAIAPTVFRSELTAWMFADDEKGRATREAMFARIPLKRFAEPDDFVGALLYLLSDASKFVTGQVLYLDGGYTAC</sequence>
<dbReference type="EMBL" id="CAFBNF010000356">
    <property type="protein sequence ID" value="CAB4964043.1"/>
    <property type="molecule type" value="Genomic_DNA"/>
</dbReference>
<dbReference type="SUPFAM" id="SSF51735">
    <property type="entry name" value="NAD(P)-binding Rossmann-fold domains"/>
    <property type="match status" value="1"/>
</dbReference>
<dbReference type="InterPro" id="IPR057326">
    <property type="entry name" value="KR_dom"/>
</dbReference>
<dbReference type="InterPro" id="IPR002347">
    <property type="entry name" value="SDR_fam"/>
</dbReference>
<dbReference type="InterPro" id="IPR036291">
    <property type="entry name" value="NAD(P)-bd_dom_sf"/>
</dbReference>
<evidence type="ECO:0000259" key="2">
    <source>
        <dbReference type="SMART" id="SM00822"/>
    </source>
</evidence>
<dbReference type="AlphaFoldDB" id="A0A6J7LB46"/>
<dbReference type="GO" id="GO:0016616">
    <property type="term" value="F:oxidoreductase activity, acting on the CH-OH group of donors, NAD or NADP as acceptor"/>
    <property type="evidence" value="ECO:0007669"/>
    <property type="project" value="TreeGrafter"/>
</dbReference>
<reference evidence="3" key="1">
    <citation type="submission" date="2020-05" db="EMBL/GenBank/DDBJ databases">
        <authorList>
            <person name="Chiriac C."/>
            <person name="Salcher M."/>
            <person name="Ghai R."/>
            <person name="Kavagutti S V."/>
        </authorList>
    </citation>
    <scope>NUCLEOTIDE SEQUENCE</scope>
</reference>
<organism evidence="3">
    <name type="scientific">freshwater metagenome</name>
    <dbReference type="NCBI Taxonomy" id="449393"/>
    <lineage>
        <taxon>unclassified sequences</taxon>
        <taxon>metagenomes</taxon>
        <taxon>ecological metagenomes</taxon>
    </lineage>
</organism>
<dbReference type="SMART" id="SM00822">
    <property type="entry name" value="PKS_KR"/>
    <property type="match status" value="1"/>
</dbReference>